<reference evidence="2 3" key="1">
    <citation type="submission" date="2014-04" db="EMBL/GenBank/DDBJ databases">
        <authorList>
            <consortium name="DOE Joint Genome Institute"/>
            <person name="Kuo A."/>
            <person name="Ruytinx J."/>
            <person name="Rineau F."/>
            <person name="Colpaert J."/>
            <person name="Kohler A."/>
            <person name="Nagy L.G."/>
            <person name="Floudas D."/>
            <person name="Copeland A."/>
            <person name="Barry K.W."/>
            <person name="Cichocki N."/>
            <person name="Veneault-Fourrey C."/>
            <person name="LaButti K."/>
            <person name="Lindquist E.A."/>
            <person name="Lipzen A."/>
            <person name="Lundell T."/>
            <person name="Morin E."/>
            <person name="Murat C."/>
            <person name="Sun H."/>
            <person name="Tunlid A."/>
            <person name="Henrissat B."/>
            <person name="Grigoriev I.V."/>
            <person name="Hibbett D.S."/>
            <person name="Martin F."/>
            <person name="Nordberg H.P."/>
            <person name="Cantor M.N."/>
            <person name="Hua S.X."/>
        </authorList>
    </citation>
    <scope>NUCLEOTIDE SEQUENCE [LARGE SCALE GENOMIC DNA]</scope>
    <source>
        <strain evidence="2 3">UH-Slu-Lm8-n1</strain>
    </source>
</reference>
<dbReference type="OrthoDB" id="3239511at2759"/>
<proteinExistence type="predicted"/>
<dbReference type="STRING" id="930992.A0A0D0BIW4"/>
<sequence>MYKAQGFKRHESVCKQRDAGAKEAFNQEYERDQQKGASNGLFEDFGVTPETQAPPVDETPWRPFRSHGDFEFSEIALDAALNKGQVDRLLSLIARIAQGDTQVTLKNEADLRTALDHAAAELTPFIKHEIVVPYKKEQRVFEVHARPLWDWALDLLDNPLLAPHFVWDAQRVYKHNGTDFERFFNEPWTGDRWWDIQSRLPPNLDGAAPFCFILYADKTKLSSHGTMKGYPVMARCANLPVNIRNGEGIGGGRVVGWLPIIDEEASEQGKPGYINFKRIVWHKAFIKLFINLDKYSKTGYSYMCYDKNCAVQVPVPYAQAALDVYRQSKSQGEALLKALGLRAVANVLWIVEHSDPHDAMSVDRLHTVHSGMGGYHLLGELKTILDDVGREAQAAVEKSVEEFPRWRDLNHFTTVIHVAFTDGNKKRDLVMQAFYAALPVLTRRASPEGFRILRVICSYLQLDSLIGLDVHTEQTLAMLDAEFLVFDAALKVVISPFIESTLLTRSQDYVECAMTSAVEDLKTDWNFPKTHLWTHARRDITRKGAARNYSTRPNEKLHGPLKAAYVLRSNGKDVAKQILRVDHHKCASLLLRGRVDALDEHCRLQALGDAMDDSGDDISHTAFNGHIKLGSPQSCSTIQDIETRLGVHDRAFQGFRKKFSDFINTSLPSYGYQLTRWVTIPADFLIHEHRYLKVNYENTVDWRLSTDHLRCNQSFHGQSRFDCALIQLTADRTIFVRLILMFKCDIPDIGAFQFALVQPYTAGISFIRGALLFPDPEHHDEYLVVEHVDSDMYLRMKLWAR</sequence>
<dbReference type="Pfam" id="PF18759">
    <property type="entry name" value="Plavaka"/>
    <property type="match status" value="1"/>
</dbReference>
<evidence type="ECO:0000313" key="3">
    <source>
        <dbReference type="Proteomes" id="UP000054485"/>
    </source>
</evidence>
<feature type="region of interest" description="Disordered" evidence="1">
    <location>
        <begin position="24"/>
        <end position="59"/>
    </location>
</feature>
<dbReference type="HOGENOM" id="CLU_009122_0_0_1"/>
<protein>
    <submittedName>
        <fullName evidence="2">Uncharacterized protein</fullName>
    </submittedName>
</protein>
<keyword evidence="3" id="KW-1185">Reference proteome</keyword>
<dbReference type="InParanoid" id="A0A0D0BIW4"/>
<organism evidence="2 3">
    <name type="scientific">Suillus luteus UH-Slu-Lm8-n1</name>
    <dbReference type="NCBI Taxonomy" id="930992"/>
    <lineage>
        <taxon>Eukaryota</taxon>
        <taxon>Fungi</taxon>
        <taxon>Dikarya</taxon>
        <taxon>Basidiomycota</taxon>
        <taxon>Agaricomycotina</taxon>
        <taxon>Agaricomycetes</taxon>
        <taxon>Agaricomycetidae</taxon>
        <taxon>Boletales</taxon>
        <taxon>Suillineae</taxon>
        <taxon>Suillaceae</taxon>
        <taxon>Suillus</taxon>
    </lineage>
</organism>
<dbReference type="EMBL" id="KN835219">
    <property type="protein sequence ID" value="KIK43163.1"/>
    <property type="molecule type" value="Genomic_DNA"/>
</dbReference>
<reference evidence="3" key="2">
    <citation type="submission" date="2015-01" db="EMBL/GenBank/DDBJ databases">
        <title>Evolutionary Origins and Diversification of the Mycorrhizal Mutualists.</title>
        <authorList>
            <consortium name="DOE Joint Genome Institute"/>
            <consortium name="Mycorrhizal Genomics Consortium"/>
            <person name="Kohler A."/>
            <person name="Kuo A."/>
            <person name="Nagy L.G."/>
            <person name="Floudas D."/>
            <person name="Copeland A."/>
            <person name="Barry K.W."/>
            <person name="Cichocki N."/>
            <person name="Veneault-Fourrey C."/>
            <person name="LaButti K."/>
            <person name="Lindquist E.A."/>
            <person name="Lipzen A."/>
            <person name="Lundell T."/>
            <person name="Morin E."/>
            <person name="Murat C."/>
            <person name="Riley R."/>
            <person name="Ohm R."/>
            <person name="Sun H."/>
            <person name="Tunlid A."/>
            <person name="Henrissat B."/>
            <person name="Grigoriev I.V."/>
            <person name="Hibbett D.S."/>
            <person name="Martin F."/>
        </authorList>
    </citation>
    <scope>NUCLEOTIDE SEQUENCE [LARGE SCALE GENOMIC DNA]</scope>
    <source>
        <strain evidence="3">UH-Slu-Lm8-n1</strain>
    </source>
</reference>
<accession>A0A0D0BIW4</accession>
<dbReference type="Proteomes" id="UP000054485">
    <property type="component" value="Unassembled WGS sequence"/>
</dbReference>
<dbReference type="InterPro" id="IPR041078">
    <property type="entry name" value="Plavaka"/>
</dbReference>
<gene>
    <name evidence="2" type="ORF">CY34DRAFT_791724</name>
</gene>
<dbReference type="AlphaFoldDB" id="A0A0D0BIW4"/>
<evidence type="ECO:0000256" key="1">
    <source>
        <dbReference type="SAM" id="MobiDB-lite"/>
    </source>
</evidence>
<name>A0A0D0BIW4_9AGAM</name>
<evidence type="ECO:0000313" key="2">
    <source>
        <dbReference type="EMBL" id="KIK43163.1"/>
    </source>
</evidence>